<dbReference type="Proteomes" id="UP000235371">
    <property type="component" value="Unassembled WGS sequence"/>
</dbReference>
<evidence type="ECO:0000313" key="3">
    <source>
        <dbReference type="Proteomes" id="UP000235371"/>
    </source>
</evidence>
<keyword evidence="1" id="KW-0472">Membrane</keyword>
<sequence>MYVYPGSNARACLPTSWHVMHKLSRGQLVARLSVRATFTLHITSRSFNRCFGNGLFGSQMPNHGAILCFIFHQSGVTCRPRDGVYHQLQASSRNNATDFKTSREAIKIAWSLPIRLSPLSKSFRKILGLLILGFVHAVMFTATGLLASRLTTLGNEVLVRSTNCGQWSPGIIAHSSDPKRALYEYATHLAVNAELFRLNILGTV</sequence>
<organism evidence="2 3">
    <name type="scientific">Hyaloscypha bicolor E</name>
    <dbReference type="NCBI Taxonomy" id="1095630"/>
    <lineage>
        <taxon>Eukaryota</taxon>
        <taxon>Fungi</taxon>
        <taxon>Dikarya</taxon>
        <taxon>Ascomycota</taxon>
        <taxon>Pezizomycotina</taxon>
        <taxon>Leotiomycetes</taxon>
        <taxon>Helotiales</taxon>
        <taxon>Hyaloscyphaceae</taxon>
        <taxon>Hyaloscypha</taxon>
        <taxon>Hyaloscypha bicolor</taxon>
    </lineage>
</organism>
<dbReference type="AlphaFoldDB" id="A0A2J6SIQ9"/>
<dbReference type="RefSeq" id="XP_024727559.1">
    <property type="nucleotide sequence ID" value="XM_024871490.1"/>
</dbReference>
<evidence type="ECO:0000313" key="2">
    <source>
        <dbReference type="EMBL" id="PMD50655.1"/>
    </source>
</evidence>
<evidence type="ECO:0000256" key="1">
    <source>
        <dbReference type="SAM" id="Phobius"/>
    </source>
</evidence>
<proteinExistence type="predicted"/>
<dbReference type="EMBL" id="KZ613913">
    <property type="protein sequence ID" value="PMD50655.1"/>
    <property type="molecule type" value="Genomic_DNA"/>
</dbReference>
<dbReference type="GeneID" id="36579572"/>
<name>A0A2J6SIQ9_9HELO</name>
<reference evidence="2 3" key="1">
    <citation type="submission" date="2016-04" db="EMBL/GenBank/DDBJ databases">
        <title>A degradative enzymes factory behind the ericoid mycorrhizal symbiosis.</title>
        <authorList>
            <consortium name="DOE Joint Genome Institute"/>
            <person name="Martino E."/>
            <person name="Morin E."/>
            <person name="Grelet G."/>
            <person name="Kuo A."/>
            <person name="Kohler A."/>
            <person name="Daghino S."/>
            <person name="Barry K."/>
            <person name="Choi C."/>
            <person name="Cichocki N."/>
            <person name="Clum A."/>
            <person name="Copeland A."/>
            <person name="Hainaut M."/>
            <person name="Haridas S."/>
            <person name="Labutti K."/>
            <person name="Lindquist E."/>
            <person name="Lipzen A."/>
            <person name="Khouja H.-R."/>
            <person name="Murat C."/>
            <person name="Ohm R."/>
            <person name="Olson A."/>
            <person name="Spatafora J."/>
            <person name="Veneault-Fourrey C."/>
            <person name="Henrissat B."/>
            <person name="Grigoriev I."/>
            <person name="Martin F."/>
            <person name="Perotto S."/>
        </authorList>
    </citation>
    <scope>NUCLEOTIDE SEQUENCE [LARGE SCALE GENOMIC DNA]</scope>
    <source>
        <strain evidence="2 3">E</strain>
    </source>
</reference>
<accession>A0A2J6SIQ9</accession>
<dbReference type="OrthoDB" id="3557131at2759"/>
<gene>
    <name evidence="2" type="ORF">K444DRAFT_274337</name>
</gene>
<dbReference type="InParanoid" id="A0A2J6SIQ9"/>
<keyword evidence="3" id="KW-1185">Reference proteome</keyword>
<keyword evidence="1" id="KW-1133">Transmembrane helix</keyword>
<feature type="transmembrane region" description="Helical" evidence="1">
    <location>
        <begin position="126"/>
        <end position="147"/>
    </location>
</feature>
<protein>
    <submittedName>
        <fullName evidence="2">Uncharacterized protein</fullName>
    </submittedName>
</protein>
<keyword evidence="1" id="KW-0812">Transmembrane</keyword>